<dbReference type="EMBL" id="QRHL01000003">
    <property type="protein sequence ID" value="RHF73887.1"/>
    <property type="molecule type" value="Genomic_DNA"/>
</dbReference>
<evidence type="ECO:0000256" key="1">
    <source>
        <dbReference type="ARBA" id="ARBA00022676"/>
    </source>
</evidence>
<dbReference type="Proteomes" id="UP000284676">
    <property type="component" value="Unassembled WGS sequence"/>
</dbReference>
<keyword evidence="1" id="KW-0328">Glycosyltransferase</keyword>
<reference evidence="4 5" key="1">
    <citation type="submission" date="2018-08" db="EMBL/GenBank/DDBJ databases">
        <title>A genome reference for cultivated species of the human gut microbiota.</title>
        <authorList>
            <person name="Zou Y."/>
            <person name="Xue W."/>
            <person name="Luo G."/>
        </authorList>
    </citation>
    <scope>NUCLEOTIDE SEQUENCE [LARGE SCALE GENOMIC DNA]</scope>
    <source>
        <strain evidence="4 5">AM25-1</strain>
    </source>
</reference>
<evidence type="ECO:0000256" key="2">
    <source>
        <dbReference type="ARBA" id="ARBA00022679"/>
    </source>
</evidence>
<proteinExistence type="predicted"/>
<sequence length="345" mass="42090">MEKYQPKISVIIPVYGVEKYIRQCLESIINQTYKNLEIIVVNDGTKDNSMKIVEEYLSDERIKIINKQNGGLSSARNRGIEEATGDYISFIDSDDWIDLNMYKELCSQLIDEDILIYRFFNYDNKKNEIMEEKKVDIYSKNKMIRNKYLYAGLPYSCWSKLYKREYLEKNKFKFLEIFYEDVVWNLQTIFLTEKIKFIDKKYYYYRVNRENSIMNLSEQLKIKTNTVFKEKQEYSYKIIYQNIENFLNEKEKKISDGKLLFLLLEKNYWRINVEHKILFTEIANQIKKDNRLSSEEKIILYKKFRDILQNRGLVKIEGLKLFDIFFWKNKIFTWKFLRRRIKNNF</sequence>
<dbReference type="RefSeq" id="WP_118234110.1">
    <property type="nucleotide sequence ID" value="NZ_QRHL01000003.1"/>
</dbReference>
<evidence type="ECO:0000259" key="3">
    <source>
        <dbReference type="Pfam" id="PF00535"/>
    </source>
</evidence>
<name>A0A414PZE1_FUSMR</name>
<dbReference type="GO" id="GO:0016757">
    <property type="term" value="F:glycosyltransferase activity"/>
    <property type="evidence" value="ECO:0007669"/>
    <property type="project" value="UniProtKB-KW"/>
</dbReference>
<keyword evidence="2 4" id="KW-0808">Transferase</keyword>
<dbReference type="SUPFAM" id="SSF53448">
    <property type="entry name" value="Nucleotide-diphospho-sugar transferases"/>
    <property type="match status" value="1"/>
</dbReference>
<organism evidence="4 5">
    <name type="scientific">Fusobacterium mortiferum</name>
    <dbReference type="NCBI Taxonomy" id="850"/>
    <lineage>
        <taxon>Bacteria</taxon>
        <taxon>Fusobacteriati</taxon>
        <taxon>Fusobacteriota</taxon>
        <taxon>Fusobacteriia</taxon>
        <taxon>Fusobacteriales</taxon>
        <taxon>Fusobacteriaceae</taxon>
        <taxon>Fusobacterium</taxon>
    </lineage>
</organism>
<gene>
    <name evidence="4" type="ORF">DW663_03630</name>
</gene>
<dbReference type="InterPro" id="IPR029044">
    <property type="entry name" value="Nucleotide-diphossugar_trans"/>
</dbReference>
<dbReference type="PANTHER" id="PTHR22916:SF51">
    <property type="entry name" value="GLYCOSYLTRANSFERASE EPSH-RELATED"/>
    <property type="match status" value="1"/>
</dbReference>
<dbReference type="InterPro" id="IPR001173">
    <property type="entry name" value="Glyco_trans_2-like"/>
</dbReference>
<evidence type="ECO:0000313" key="5">
    <source>
        <dbReference type="Proteomes" id="UP000284676"/>
    </source>
</evidence>
<dbReference type="CDD" id="cd00761">
    <property type="entry name" value="Glyco_tranf_GTA_type"/>
    <property type="match status" value="1"/>
</dbReference>
<accession>A0A414PZE1</accession>
<comment type="caution">
    <text evidence="4">The sequence shown here is derived from an EMBL/GenBank/DDBJ whole genome shotgun (WGS) entry which is preliminary data.</text>
</comment>
<dbReference type="PANTHER" id="PTHR22916">
    <property type="entry name" value="GLYCOSYLTRANSFERASE"/>
    <property type="match status" value="1"/>
</dbReference>
<dbReference type="AlphaFoldDB" id="A0A414PZE1"/>
<dbReference type="Pfam" id="PF00535">
    <property type="entry name" value="Glycos_transf_2"/>
    <property type="match status" value="1"/>
</dbReference>
<dbReference type="Gene3D" id="3.90.550.10">
    <property type="entry name" value="Spore Coat Polysaccharide Biosynthesis Protein SpsA, Chain A"/>
    <property type="match status" value="1"/>
</dbReference>
<evidence type="ECO:0000313" key="4">
    <source>
        <dbReference type="EMBL" id="RHF73887.1"/>
    </source>
</evidence>
<protein>
    <submittedName>
        <fullName evidence="4">Glycosyltransferase</fullName>
    </submittedName>
</protein>
<feature type="domain" description="Glycosyltransferase 2-like" evidence="3">
    <location>
        <begin position="9"/>
        <end position="169"/>
    </location>
</feature>